<evidence type="ECO:0000313" key="9">
    <source>
        <dbReference type="EMBL" id="ROV98003.1"/>
    </source>
</evidence>
<keyword evidence="6 8" id="KW-0408">Iron</keyword>
<keyword evidence="3 8" id="KW-0349">Heme</keyword>
<evidence type="ECO:0000256" key="1">
    <source>
        <dbReference type="ARBA" id="ARBA00001971"/>
    </source>
</evidence>
<evidence type="ECO:0000313" key="10">
    <source>
        <dbReference type="Proteomes" id="UP000283895"/>
    </source>
</evidence>
<dbReference type="OrthoDB" id="3934656at2759"/>
<evidence type="ECO:0000256" key="2">
    <source>
        <dbReference type="ARBA" id="ARBA00010617"/>
    </source>
</evidence>
<dbReference type="InterPro" id="IPR002401">
    <property type="entry name" value="Cyt_P450_E_grp-I"/>
</dbReference>
<evidence type="ECO:0000256" key="3">
    <source>
        <dbReference type="ARBA" id="ARBA00022617"/>
    </source>
</evidence>
<dbReference type="PRINTS" id="PR00463">
    <property type="entry name" value="EP450I"/>
</dbReference>
<dbReference type="PANTHER" id="PTHR24305">
    <property type="entry name" value="CYTOCHROME P450"/>
    <property type="match status" value="1"/>
</dbReference>
<keyword evidence="7" id="KW-0503">Monooxygenase</keyword>
<dbReference type="GO" id="GO:0005506">
    <property type="term" value="F:iron ion binding"/>
    <property type="evidence" value="ECO:0007669"/>
    <property type="project" value="InterPro"/>
</dbReference>
<keyword evidence="5" id="KW-0560">Oxidoreductase</keyword>
<dbReference type="Proteomes" id="UP000283895">
    <property type="component" value="Unassembled WGS sequence"/>
</dbReference>
<comment type="similarity">
    <text evidence="2">Belongs to the cytochrome P450 family.</text>
</comment>
<protein>
    <recommendedName>
        <fullName evidence="11">Cytochrome P450</fullName>
    </recommendedName>
</protein>
<proteinExistence type="inferred from homology"/>
<dbReference type="CDD" id="cd11060">
    <property type="entry name" value="CYP57A1-like"/>
    <property type="match status" value="1"/>
</dbReference>
<reference evidence="9 10" key="1">
    <citation type="submission" date="2015-09" db="EMBL/GenBank/DDBJ databases">
        <title>Host preference determinants of Valsa canker pathogens revealed by comparative genomics.</title>
        <authorList>
            <person name="Yin Z."/>
            <person name="Huang L."/>
        </authorList>
    </citation>
    <scope>NUCLEOTIDE SEQUENCE [LARGE SCALE GENOMIC DNA]</scope>
    <source>
        <strain evidence="9 10">03-1</strain>
    </source>
</reference>
<evidence type="ECO:0000256" key="5">
    <source>
        <dbReference type="ARBA" id="ARBA00023002"/>
    </source>
</evidence>
<dbReference type="InterPro" id="IPR036396">
    <property type="entry name" value="Cyt_P450_sf"/>
</dbReference>
<accession>A0A423W3V1</accession>
<feature type="binding site" description="axial binding residue" evidence="8">
    <location>
        <position position="502"/>
    </location>
    <ligand>
        <name>heme</name>
        <dbReference type="ChEBI" id="CHEBI:30413"/>
    </ligand>
    <ligandPart>
        <name>Fe</name>
        <dbReference type="ChEBI" id="CHEBI:18248"/>
    </ligandPart>
</feature>
<dbReference type="Gene3D" id="1.10.630.10">
    <property type="entry name" value="Cytochrome P450"/>
    <property type="match status" value="1"/>
</dbReference>
<dbReference type="EMBL" id="LKEA01000027">
    <property type="protein sequence ID" value="ROV98003.1"/>
    <property type="molecule type" value="Genomic_DNA"/>
</dbReference>
<dbReference type="InterPro" id="IPR050121">
    <property type="entry name" value="Cytochrome_P450_monoxygenase"/>
</dbReference>
<gene>
    <name evidence="9" type="ORF">VMCG_07028</name>
</gene>
<dbReference type="PRINTS" id="PR00385">
    <property type="entry name" value="P450"/>
</dbReference>
<dbReference type="InterPro" id="IPR001128">
    <property type="entry name" value="Cyt_P450"/>
</dbReference>
<evidence type="ECO:0000256" key="8">
    <source>
        <dbReference type="PIRSR" id="PIRSR602401-1"/>
    </source>
</evidence>
<dbReference type="PANTHER" id="PTHR24305:SF77">
    <property type="entry name" value="CYTOCHROME P450 MONOOXYGENASE"/>
    <property type="match status" value="1"/>
</dbReference>
<dbReference type="SUPFAM" id="SSF48264">
    <property type="entry name" value="Cytochrome P450"/>
    <property type="match status" value="1"/>
</dbReference>
<dbReference type="GO" id="GO:0016705">
    <property type="term" value="F:oxidoreductase activity, acting on paired donors, with incorporation or reduction of molecular oxygen"/>
    <property type="evidence" value="ECO:0007669"/>
    <property type="project" value="InterPro"/>
</dbReference>
<dbReference type="AlphaFoldDB" id="A0A423W3V1"/>
<name>A0A423W3V1_9PEZI</name>
<evidence type="ECO:0000256" key="7">
    <source>
        <dbReference type="ARBA" id="ARBA00023033"/>
    </source>
</evidence>
<dbReference type="GO" id="GO:0004497">
    <property type="term" value="F:monooxygenase activity"/>
    <property type="evidence" value="ECO:0007669"/>
    <property type="project" value="UniProtKB-KW"/>
</dbReference>
<keyword evidence="10" id="KW-1185">Reference proteome</keyword>
<evidence type="ECO:0000256" key="6">
    <source>
        <dbReference type="ARBA" id="ARBA00023004"/>
    </source>
</evidence>
<dbReference type="Pfam" id="PF00067">
    <property type="entry name" value="p450"/>
    <property type="match status" value="1"/>
</dbReference>
<comment type="cofactor">
    <cofactor evidence="1 8">
        <name>heme</name>
        <dbReference type="ChEBI" id="CHEBI:30413"/>
    </cofactor>
</comment>
<organism evidence="9 10">
    <name type="scientific">Cytospora schulzeri</name>
    <dbReference type="NCBI Taxonomy" id="448051"/>
    <lineage>
        <taxon>Eukaryota</taxon>
        <taxon>Fungi</taxon>
        <taxon>Dikarya</taxon>
        <taxon>Ascomycota</taxon>
        <taxon>Pezizomycotina</taxon>
        <taxon>Sordariomycetes</taxon>
        <taxon>Sordariomycetidae</taxon>
        <taxon>Diaporthales</taxon>
        <taxon>Cytosporaceae</taxon>
        <taxon>Cytospora</taxon>
    </lineage>
</organism>
<keyword evidence="4 8" id="KW-0479">Metal-binding</keyword>
<sequence length="555" mass="62821">MSKSHTTSSGDQYDFVNERRKTVFEPDEKEFRVKFGREPGAEVNGWPSEGGIYSLSPCLGVELDFLGLDRFQDTERPNNGSAEQEAHCDRMRKLGAKWWQSEEDYNWALFRADKADDSFIRVGWPAEGGILTSDSDFLRKSAAVRGTYNKSPWYVAFRWQPYIDNVFNITDHVVHDKRKGKIATAYNISGREVDLIEPSIDEQVLAMVDSLRAKYLPKPETPVPPLLDFSNMSSYLTMDVITRAVFGQEFGHMKTDSDVTGFLTELRDAWPVVSLVNEWPTLRSIMYSRIFLGLFGPKVTDKKGMGKLMSGVVGLVKERFEKPELESSRKDMLGSWIQHGVTQDECEAEGLLALVAGSETTASVMRITFLCILSSPPVYQKLKTVIKEAVKCGTMSNPISFEEAKGIPYLRAVVYEGMRMRPGTTGAFPKVVPPQGETVQGVFIPGGTIVAMNIPFLLRSAETFGPDAGQFRPERWLEATDQKRAEMEREVEMMFGSGRWMCAGKPIAFMELYKTFFELLHHFDFQIANPSKPWITRCYNVFVEENMFVRLSTVE</sequence>
<evidence type="ECO:0000256" key="4">
    <source>
        <dbReference type="ARBA" id="ARBA00022723"/>
    </source>
</evidence>
<dbReference type="GO" id="GO:0020037">
    <property type="term" value="F:heme binding"/>
    <property type="evidence" value="ECO:0007669"/>
    <property type="project" value="InterPro"/>
</dbReference>
<comment type="caution">
    <text evidence="9">The sequence shown here is derived from an EMBL/GenBank/DDBJ whole genome shotgun (WGS) entry which is preliminary data.</text>
</comment>
<dbReference type="STRING" id="356882.A0A423W3V1"/>
<evidence type="ECO:0008006" key="11">
    <source>
        <dbReference type="Google" id="ProtNLM"/>
    </source>
</evidence>